<feature type="region of interest" description="Disordered" evidence="1">
    <location>
        <begin position="58"/>
        <end position="78"/>
    </location>
</feature>
<organism evidence="4 5">
    <name type="scientific">Saccharopolyspora montiporae</name>
    <dbReference type="NCBI Taxonomy" id="2781240"/>
    <lineage>
        <taxon>Bacteria</taxon>
        <taxon>Bacillati</taxon>
        <taxon>Actinomycetota</taxon>
        <taxon>Actinomycetes</taxon>
        <taxon>Pseudonocardiales</taxon>
        <taxon>Pseudonocardiaceae</taxon>
        <taxon>Saccharopolyspora</taxon>
    </lineage>
</organism>
<evidence type="ECO:0000256" key="1">
    <source>
        <dbReference type="SAM" id="MobiDB-lite"/>
    </source>
</evidence>
<dbReference type="EMBL" id="JADEYC010000001">
    <property type="protein sequence ID" value="MBE9372853.1"/>
    <property type="molecule type" value="Genomic_DNA"/>
</dbReference>
<accession>A0A929B769</accession>
<keyword evidence="5" id="KW-1185">Reference proteome</keyword>
<dbReference type="Pfam" id="PF11796">
    <property type="entry name" value="DUF3323"/>
    <property type="match status" value="1"/>
</dbReference>
<evidence type="ECO:0000313" key="5">
    <source>
        <dbReference type="Proteomes" id="UP000598360"/>
    </source>
</evidence>
<dbReference type="AlphaFoldDB" id="A0A929B769"/>
<evidence type="ECO:0000259" key="2">
    <source>
        <dbReference type="Pfam" id="PF09664"/>
    </source>
</evidence>
<evidence type="ECO:0000313" key="4">
    <source>
        <dbReference type="EMBL" id="MBE9372853.1"/>
    </source>
</evidence>
<comment type="caution">
    <text evidence="4">The sequence shown here is derived from an EMBL/GenBank/DDBJ whole genome shotgun (WGS) entry which is preliminary data.</text>
</comment>
<name>A0A929B769_9PSEU</name>
<protein>
    <submittedName>
        <fullName evidence="4">TIGR02679 family protein</fullName>
    </submittedName>
</protein>
<dbReference type="InterPro" id="IPR024465">
    <property type="entry name" value="DUF2399"/>
</dbReference>
<dbReference type="NCBIfam" id="TIGR02679">
    <property type="entry name" value="TIGR02679 family protein"/>
    <property type="match status" value="1"/>
</dbReference>
<sequence length="282" mass="30404">MVVQREAAVRSALHAVNERAACNGLPTEGESLEGLSSALDQFRDLAEPWLDRHRDHAHAQQVTRSSSEQARRSRDNAHRRAVWESVGVADDALSSVVLAAGIHPDGDSLPAVILRACAGSGHAAALTLGQLRDSTDLPVFHPIVWVVENSSVLSSALRRFGRACPPVVCTSGWPNSAGILLLRMLADSGAELHYHGDLDGEGIRIASYVMDKTGAHPWRMSTADYLREVGDKPDGPDPGRISPASWDAELAQHLGEHRVAVYEERLTPMLLDDMASGSSYEG</sequence>
<feature type="compositionally biased region" description="Basic and acidic residues" evidence="1">
    <location>
        <begin position="69"/>
        <end position="78"/>
    </location>
</feature>
<proteinExistence type="predicted"/>
<dbReference type="InterPro" id="IPR013495">
    <property type="entry name" value="CHP02679"/>
</dbReference>
<feature type="domain" description="Conserved hypothetical protein CHP02679 N terminus" evidence="3">
    <location>
        <begin position="68"/>
        <end position="104"/>
    </location>
</feature>
<dbReference type="RefSeq" id="WP_193926312.1">
    <property type="nucleotide sequence ID" value="NZ_JADEYC010000001.1"/>
</dbReference>
<dbReference type="InterPro" id="IPR024466">
    <property type="entry name" value="CHP02679_N"/>
</dbReference>
<reference evidence="4" key="1">
    <citation type="submission" date="2020-10" db="EMBL/GenBank/DDBJ databases">
        <title>Diversity and distribution of actinomycetes associated with coral in the coast of Hainan.</title>
        <authorList>
            <person name="Li F."/>
        </authorList>
    </citation>
    <scope>NUCLEOTIDE SEQUENCE</scope>
    <source>
        <strain evidence="4">HNM0983</strain>
    </source>
</reference>
<dbReference type="Proteomes" id="UP000598360">
    <property type="component" value="Unassembled WGS sequence"/>
</dbReference>
<gene>
    <name evidence="4" type="ORF">IQ251_00160</name>
</gene>
<dbReference type="Pfam" id="PF09664">
    <property type="entry name" value="DUF2399"/>
    <property type="match status" value="1"/>
</dbReference>
<evidence type="ECO:0000259" key="3">
    <source>
        <dbReference type="Pfam" id="PF11796"/>
    </source>
</evidence>
<feature type="domain" description="DUF2399" evidence="2">
    <location>
        <begin position="125"/>
        <end position="274"/>
    </location>
</feature>